<dbReference type="PRINTS" id="PR00633">
    <property type="entry name" value="RCCNDNSATION"/>
</dbReference>
<protein>
    <submittedName>
        <fullName evidence="2">Uncharacterized protein</fullName>
    </submittedName>
</protein>
<evidence type="ECO:0000313" key="2">
    <source>
        <dbReference type="EMBL" id="KAL1490785.1"/>
    </source>
</evidence>
<feature type="repeat" description="RCC1" evidence="1">
    <location>
        <begin position="49"/>
        <end position="105"/>
    </location>
</feature>
<dbReference type="SUPFAM" id="SSF50985">
    <property type="entry name" value="RCC1/BLIP-II"/>
    <property type="match status" value="1"/>
</dbReference>
<feature type="repeat" description="RCC1" evidence="1">
    <location>
        <begin position="281"/>
        <end position="334"/>
    </location>
</feature>
<dbReference type="Pfam" id="PF00415">
    <property type="entry name" value="RCC1"/>
    <property type="match status" value="4"/>
</dbReference>
<evidence type="ECO:0000256" key="1">
    <source>
        <dbReference type="PROSITE-ProRule" id="PRU00235"/>
    </source>
</evidence>
<dbReference type="InterPro" id="IPR000408">
    <property type="entry name" value="Reg_chr_condens"/>
</dbReference>
<keyword evidence="3" id="KW-1185">Reference proteome</keyword>
<dbReference type="Proteomes" id="UP001566132">
    <property type="component" value="Unassembled WGS sequence"/>
</dbReference>
<dbReference type="Pfam" id="PF13540">
    <property type="entry name" value="RCC1_2"/>
    <property type="match status" value="1"/>
</dbReference>
<gene>
    <name evidence="2" type="ORF">ABEB36_013422</name>
</gene>
<reference evidence="2 3" key="1">
    <citation type="submission" date="2024-05" db="EMBL/GenBank/DDBJ databases">
        <title>Genetic variation in Jamaican populations of the coffee berry borer (Hypothenemus hampei).</title>
        <authorList>
            <person name="Errbii M."/>
            <person name="Myrie A."/>
        </authorList>
    </citation>
    <scope>NUCLEOTIDE SEQUENCE [LARGE SCALE GENOMIC DNA]</scope>
    <source>
        <strain evidence="2">JA-Hopewell-2020-01-JO</strain>
        <tissue evidence="2">Whole body</tissue>
    </source>
</reference>
<organism evidence="2 3">
    <name type="scientific">Hypothenemus hampei</name>
    <name type="common">Coffee berry borer</name>
    <dbReference type="NCBI Taxonomy" id="57062"/>
    <lineage>
        <taxon>Eukaryota</taxon>
        <taxon>Metazoa</taxon>
        <taxon>Ecdysozoa</taxon>
        <taxon>Arthropoda</taxon>
        <taxon>Hexapoda</taxon>
        <taxon>Insecta</taxon>
        <taxon>Pterygota</taxon>
        <taxon>Neoptera</taxon>
        <taxon>Endopterygota</taxon>
        <taxon>Coleoptera</taxon>
        <taxon>Polyphaga</taxon>
        <taxon>Cucujiformia</taxon>
        <taxon>Curculionidae</taxon>
        <taxon>Scolytinae</taxon>
        <taxon>Hypothenemus</taxon>
    </lineage>
</organism>
<dbReference type="InterPro" id="IPR053035">
    <property type="entry name" value="Mitochondrial_GEF_domain"/>
</dbReference>
<dbReference type="EMBL" id="JBDJPC010000010">
    <property type="protein sequence ID" value="KAL1490785.1"/>
    <property type="molecule type" value="Genomic_DNA"/>
</dbReference>
<dbReference type="Gene3D" id="2.130.10.30">
    <property type="entry name" value="Regulator of chromosome condensation 1/beta-lactamase-inhibitor protein II"/>
    <property type="match status" value="2"/>
</dbReference>
<dbReference type="PROSITE" id="PS50012">
    <property type="entry name" value="RCC1_3"/>
    <property type="match status" value="6"/>
</dbReference>
<feature type="repeat" description="RCC1" evidence="1">
    <location>
        <begin position="109"/>
        <end position="170"/>
    </location>
</feature>
<dbReference type="PANTHER" id="PTHR46337">
    <property type="entry name" value="RCC1-LIKE G EXCHANGING FACTOR-LIKE PROTEIN"/>
    <property type="match status" value="1"/>
</dbReference>
<proteinExistence type="predicted"/>
<feature type="repeat" description="RCC1" evidence="1">
    <location>
        <begin position="393"/>
        <end position="442"/>
    </location>
</feature>
<feature type="repeat" description="RCC1" evidence="1">
    <location>
        <begin position="171"/>
        <end position="227"/>
    </location>
</feature>
<comment type="caution">
    <text evidence="2">The sequence shown here is derived from an EMBL/GenBank/DDBJ whole genome shotgun (WGS) entry which is preliminary data.</text>
</comment>
<sequence length="444" mass="48923">MHYSQKVTKKLVPTGLRFLSGPKRKYPINPDLSKDLPVFQYVQSKNKYKRLFSWGNAKTGALGLKGIIDKQAEYLRSPKRVSFAEKFEVRTVAIGFGFTTFAINSDTDVKLYGTGVNTDSQIGYHAIRAGHPMEIIYYPQPISLPFKNPTTSKIIKLSAGRAHLMVLTSDEGVFLLGNNAYGQCGRKIISDENYLKSNLVHHIEDIEGKRIIDIQCGQDHSMLLAEDGSVYSSGWGADGQTGLGHFRNTEEFSRVRGDISDEKIVQLACRSDFILALNDKGETFGWGNNEYGQLSLPNEEQQLANPTSMDVINKLGKIKSVASGGSFCLAANEYGEVYTWGYGLLGLGPNVELSKKPILIPCTLFGKNDFQPNNTVVKVVCGLNYAAAVTNLGDLFTWGRNKWGCLGLGNEKDQYFPLKVSLGGSVEDVFCGIDHTVALCKPFI</sequence>
<accession>A0ABD1E867</accession>
<name>A0ABD1E867_HYPHA</name>
<evidence type="ECO:0000313" key="3">
    <source>
        <dbReference type="Proteomes" id="UP001566132"/>
    </source>
</evidence>
<dbReference type="AlphaFoldDB" id="A0ABD1E867"/>
<dbReference type="PANTHER" id="PTHR46337:SF1">
    <property type="entry name" value="RCC1-LIKE G EXCHANGING FACTOR-LIKE PROTEIN"/>
    <property type="match status" value="1"/>
</dbReference>
<feature type="repeat" description="RCC1" evidence="1">
    <location>
        <begin position="335"/>
        <end position="392"/>
    </location>
</feature>
<dbReference type="InterPro" id="IPR009091">
    <property type="entry name" value="RCC1/BLIP-II"/>
</dbReference>